<evidence type="ECO:0008006" key="4">
    <source>
        <dbReference type="Google" id="ProtNLM"/>
    </source>
</evidence>
<dbReference type="AlphaFoldDB" id="A0A3S0KN81"/>
<name>A0A3S0KN81_9GAMM</name>
<dbReference type="Proteomes" id="UP000282060">
    <property type="component" value="Unassembled WGS sequence"/>
</dbReference>
<dbReference type="OrthoDB" id="6402251at2"/>
<evidence type="ECO:0000313" key="3">
    <source>
        <dbReference type="Proteomes" id="UP000282060"/>
    </source>
</evidence>
<gene>
    <name evidence="2" type="ORF">EKG39_02285</name>
</gene>
<feature type="chain" id="PRO_5018778703" description="Lipoprotein" evidence="1">
    <location>
        <begin position="30"/>
        <end position="146"/>
    </location>
</feature>
<protein>
    <recommendedName>
        <fullName evidence="4">Lipoprotein</fullName>
    </recommendedName>
</protein>
<comment type="caution">
    <text evidence="2">The sequence shown here is derived from an EMBL/GenBank/DDBJ whole genome shotgun (WGS) entry which is preliminary data.</text>
</comment>
<dbReference type="RefSeq" id="WP_126503839.1">
    <property type="nucleotide sequence ID" value="NZ_RXNV01000001.1"/>
</dbReference>
<keyword evidence="3" id="KW-1185">Reference proteome</keyword>
<keyword evidence="1" id="KW-0732">Signal</keyword>
<reference evidence="2 3" key="1">
    <citation type="submission" date="2018-12" db="EMBL/GenBank/DDBJ databases">
        <authorList>
            <person name="Yu L."/>
        </authorList>
    </citation>
    <scope>NUCLEOTIDE SEQUENCE [LARGE SCALE GENOMIC DNA]</scope>
    <source>
        <strain evidence="2 3">HAW-EB5</strain>
    </source>
</reference>
<accession>A0A3S0KN81</accession>
<organism evidence="2 3">
    <name type="scientific">Shewanella atlantica</name>
    <dbReference type="NCBI Taxonomy" id="271099"/>
    <lineage>
        <taxon>Bacteria</taxon>
        <taxon>Pseudomonadati</taxon>
        <taxon>Pseudomonadota</taxon>
        <taxon>Gammaproteobacteria</taxon>
        <taxon>Alteromonadales</taxon>
        <taxon>Shewanellaceae</taxon>
        <taxon>Shewanella</taxon>
    </lineage>
</organism>
<dbReference type="PROSITE" id="PS51257">
    <property type="entry name" value="PROKAR_LIPOPROTEIN"/>
    <property type="match status" value="1"/>
</dbReference>
<feature type="signal peptide" evidence="1">
    <location>
        <begin position="1"/>
        <end position="29"/>
    </location>
</feature>
<proteinExistence type="predicted"/>
<sequence>MSLRFSRRILLLLTSFLLLSGCASQPDSALQCGIVSGYLEPDANQDLYRVVVTHLNGKPVISKPNYQLSPGVYEFTLAELISSPSLKVKLAARTPKTLSITVEAEQRYHLGAKFNTDKRYRGNDTGFWQPEVWLQEEHECELSQLE</sequence>
<evidence type="ECO:0000256" key="1">
    <source>
        <dbReference type="SAM" id="SignalP"/>
    </source>
</evidence>
<evidence type="ECO:0000313" key="2">
    <source>
        <dbReference type="EMBL" id="RTR34522.1"/>
    </source>
</evidence>
<dbReference type="EMBL" id="RXNV01000001">
    <property type="protein sequence ID" value="RTR34522.1"/>
    <property type="molecule type" value="Genomic_DNA"/>
</dbReference>